<evidence type="ECO:0000256" key="2">
    <source>
        <dbReference type="ARBA" id="ARBA00022801"/>
    </source>
</evidence>
<evidence type="ECO:0000313" key="6">
    <source>
        <dbReference type="Proteomes" id="UP000679126"/>
    </source>
</evidence>
<dbReference type="CDD" id="cd16145">
    <property type="entry name" value="ARS_like"/>
    <property type="match status" value="1"/>
</dbReference>
<dbReference type="InterPro" id="IPR024607">
    <property type="entry name" value="Sulfatase_CS"/>
</dbReference>
<evidence type="ECO:0000313" key="5">
    <source>
        <dbReference type="EMBL" id="MBO9151989.1"/>
    </source>
</evidence>
<feature type="domain" description="Sulfatase N-terminal" evidence="4">
    <location>
        <begin position="28"/>
        <end position="384"/>
    </location>
</feature>
<dbReference type="PANTHER" id="PTHR43751">
    <property type="entry name" value="SULFATASE"/>
    <property type="match status" value="1"/>
</dbReference>
<keyword evidence="6" id="KW-1185">Reference proteome</keyword>
<evidence type="ECO:0000259" key="4">
    <source>
        <dbReference type="Pfam" id="PF00884"/>
    </source>
</evidence>
<comment type="similarity">
    <text evidence="1">Belongs to the sulfatase family.</text>
</comment>
<keyword evidence="2" id="KW-0378">Hydrolase</keyword>
<dbReference type="PANTHER" id="PTHR43751:SF3">
    <property type="entry name" value="SULFATASE N-TERMINAL DOMAIN-CONTAINING PROTEIN"/>
    <property type="match status" value="1"/>
</dbReference>
<reference evidence="6" key="1">
    <citation type="submission" date="2021-03" db="EMBL/GenBank/DDBJ databases">
        <title>Assistant Professor.</title>
        <authorList>
            <person name="Huq M.A."/>
        </authorList>
    </citation>
    <scope>NUCLEOTIDE SEQUENCE [LARGE SCALE GENOMIC DNA]</scope>
    <source>
        <strain evidence="6">MAH-28</strain>
    </source>
</reference>
<protein>
    <submittedName>
        <fullName evidence="5">Arylsulfatase</fullName>
    </submittedName>
</protein>
<proteinExistence type="inferred from homology"/>
<comment type="caution">
    <text evidence="5">The sequence shown here is derived from an EMBL/GenBank/DDBJ whole genome shotgun (WGS) entry which is preliminary data.</text>
</comment>
<dbReference type="InterPro" id="IPR000917">
    <property type="entry name" value="Sulfatase_N"/>
</dbReference>
<dbReference type="Gene3D" id="3.30.1120.10">
    <property type="match status" value="1"/>
</dbReference>
<accession>A0ABS3YD04</accession>
<dbReference type="EMBL" id="JAGHKP010000001">
    <property type="protein sequence ID" value="MBO9151989.1"/>
    <property type="molecule type" value="Genomic_DNA"/>
</dbReference>
<dbReference type="PROSITE" id="PS00523">
    <property type="entry name" value="SULFATASE_1"/>
    <property type="match status" value="1"/>
</dbReference>
<dbReference type="Pfam" id="PF00884">
    <property type="entry name" value="Sulfatase"/>
    <property type="match status" value="1"/>
</dbReference>
<dbReference type="InterPro" id="IPR017850">
    <property type="entry name" value="Alkaline_phosphatase_core_sf"/>
</dbReference>
<dbReference type="Gene3D" id="3.40.720.10">
    <property type="entry name" value="Alkaline Phosphatase, subunit A"/>
    <property type="match status" value="1"/>
</dbReference>
<feature type="signal peptide" evidence="3">
    <location>
        <begin position="1"/>
        <end position="20"/>
    </location>
</feature>
<dbReference type="RefSeq" id="WP_209144707.1">
    <property type="nucleotide sequence ID" value="NZ_JAGHKP010000001.1"/>
</dbReference>
<organism evidence="5 6">
    <name type="scientific">Chitinophaga chungangae</name>
    <dbReference type="NCBI Taxonomy" id="2821488"/>
    <lineage>
        <taxon>Bacteria</taxon>
        <taxon>Pseudomonadati</taxon>
        <taxon>Bacteroidota</taxon>
        <taxon>Chitinophagia</taxon>
        <taxon>Chitinophagales</taxon>
        <taxon>Chitinophagaceae</taxon>
        <taxon>Chitinophaga</taxon>
    </lineage>
</organism>
<keyword evidence="3" id="KW-0732">Signal</keyword>
<dbReference type="Proteomes" id="UP000679126">
    <property type="component" value="Unassembled WGS sequence"/>
</dbReference>
<dbReference type="SUPFAM" id="SSF53649">
    <property type="entry name" value="Alkaline phosphatase-like"/>
    <property type="match status" value="1"/>
</dbReference>
<name>A0ABS3YD04_9BACT</name>
<evidence type="ECO:0000256" key="1">
    <source>
        <dbReference type="ARBA" id="ARBA00008779"/>
    </source>
</evidence>
<dbReference type="InterPro" id="IPR052701">
    <property type="entry name" value="GAG_Ulvan_Degrading_Sulfatases"/>
</dbReference>
<feature type="chain" id="PRO_5045605472" evidence="3">
    <location>
        <begin position="21"/>
        <end position="499"/>
    </location>
</feature>
<gene>
    <name evidence="5" type="ORF">J7I43_07200</name>
</gene>
<evidence type="ECO:0000256" key="3">
    <source>
        <dbReference type="SAM" id="SignalP"/>
    </source>
</evidence>
<sequence>MKHIPILFAMLAATAGIAQAQQKKPRKPNIIFIYADDLGVGEIGAYGQQKIKTPHLDRLAREGVQFNQFYTSTPVCAPARCMLMTGRHGGHSYIRGNYELGGFSDSLEGGQMPLPEGTVTVAKMLQQAGYATGAIGKWGLGMHYSTGSPNKQGFDYFYGYLDQKQAHNFYPSHLWENTRWDTLNNPPMNVHKRLDPATATDEDFNYFKGKEYAVDAMTGKAIRFINENKSKPFFLYLPYTIPHVSLQAPDAAVQQYVGRFPEQPYYGQQSYASAKYPLSTYAAMITYLDAQVGIIMEQVKKLGLDGNTVIMFSSDNGATFNGGVNAQFFNSVSGLRGLKMDVYEGGIREPFLARWPGKIPAGIQTDYVGVQYDMMATFAAIAGIAAPENDGVSLLPEMTGRRNKQAQRPYIYFEYPEKGGQLAIRMGKWKGVKTGLKQDLHKPWELYDLSADPSETNNLAAQHPELLQQLDAIVKKEHRPAHIKEWEFLDSKVTVKEKM</sequence>